<dbReference type="AlphaFoldDB" id="A0A5N6MK83"/>
<sequence>MLLVVVISSRVQVILVQRNPEKAPVEDSTEESSYRFAIFGTTALLHRRLGFGLRGFDGRRGWTIGGDIDSGGGSTVGGGGRSEGVDDEIAGVRRGWGGRGFLVKRFLENKHHQKLFLQGFGPPLLQKRFADVVRRPHTFYL</sequence>
<proteinExistence type="predicted"/>
<evidence type="ECO:0000313" key="2">
    <source>
        <dbReference type="Proteomes" id="UP000326396"/>
    </source>
</evidence>
<protein>
    <submittedName>
        <fullName evidence="1">Uncharacterized protein</fullName>
    </submittedName>
</protein>
<gene>
    <name evidence="1" type="ORF">E3N88_29958</name>
</gene>
<dbReference type="Proteomes" id="UP000326396">
    <property type="component" value="Linkage Group LG5"/>
</dbReference>
<name>A0A5N6MK83_9ASTR</name>
<evidence type="ECO:0000313" key="1">
    <source>
        <dbReference type="EMBL" id="KAD3640735.1"/>
    </source>
</evidence>
<keyword evidence="2" id="KW-1185">Reference proteome</keyword>
<comment type="caution">
    <text evidence="1">The sequence shown here is derived from an EMBL/GenBank/DDBJ whole genome shotgun (WGS) entry which is preliminary data.</text>
</comment>
<accession>A0A5N6MK83</accession>
<reference evidence="1 2" key="1">
    <citation type="submission" date="2019-05" db="EMBL/GenBank/DDBJ databases">
        <title>Mikania micrantha, genome provides insights into the molecular mechanism of rapid growth.</title>
        <authorList>
            <person name="Liu B."/>
        </authorList>
    </citation>
    <scope>NUCLEOTIDE SEQUENCE [LARGE SCALE GENOMIC DNA]</scope>
    <source>
        <strain evidence="1">NLD-2019</strain>
        <tissue evidence="1">Leaf</tissue>
    </source>
</reference>
<dbReference type="EMBL" id="SZYD01000015">
    <property type="protein sequence ID" value="KAD3640735.1"/>
    <property type="molecule type" value="Genomic_DNA"/>
</dbReference>
<organism evidence="1 2">
    <name type="scientific">Mikania micrantha</name>
    <name type="common">bitter vine</name>
    <dbReference type="NCBI Taxonomy" id="192012"/>
    <lineage>
        <taxon>Eukaryota</taxon>
        <taxon>Viridiplantae</taxon>
        <taxon>Streptophyta</taxon>
        <taxon>Embryophyta</taxon>
        <taxon>Tracheophyta</taxon>
        <taxon>Spermatophyta</taxon>
        <taxon>Magnoliopsida</taxon>
        <taxon>eudicotyledons</taxon>
        <taxon>Gunneridae</taxon>
        <taxon>Pentapetalae</taxon>
        <taxon>asterids</taxon>
        <taxon>campanulids</taxon>
        <taxon>Asterales</taxon>
        <taxon>Asteraceae</taxon>
        <taxon>Asteroideae</taxon>
        <taxon>Heliantheae alliance</taxon>
        <taxon>Eupatorieae</taxon>
        <taxon>Mikania</taxon>
    </lineage>
</organism>